<reference evidence="1" key="1">
    <citation type="journal article" date="2020" name="Nature">
        <title>Giant virus diversity and host interactions through global metagenomics.</title>
        <authorList>
            <person name="Schulz F."/>
            <person name="Roux S."/>
            <person name="Paez-Espino D."/>
            <person name="Jungbluth S."/>
            <person name="Walsh D.A."/>
            <person name="Denef V.J."/>
            <person name="McMahon K.D."/>
            <person name="Konstantinidis K.T."/>
            <person name="Eloe-Fadrosh E.A."/>
            <person name="Kyrpides N.C."/>
            <person name="Woyke T."/>
        </authorList>
    </citation>
    <scope>NUCLEOTIDE SEQUENCE</scope>
    <source>
        <strain evidence="1">GVMAG-M-3300017651-5</strain>
    </source>
</reference>
<evidence type="ECO:0000313" key="1">
    <source>
        <dbReference type="EMBL" id="QHS93036.1"/>
    </source>
</evidence>
<proteinExistence type="predicted"/>
<accession>A0A6C0BLH0</accession>
<dbReference type="AlphaFoldDB" id="A0A6C0BLH0"/>
<dbReference type="EMBL" id="MN739195">
    <property type="protein sequence ID" value="QHS93036.1"/>
    <property type="molecule type" value="Genomic_DNA"/>
</dbReference>
<name>A0A6C0BLH0_9ZZZZ</name>
<protein>
    <submittedName>
        <fullName evidence="1">Uncharacterized protein</fullName>
    </submittedName>
</protein>
<sequence>MGWSCYRISQEIWQWVKRDSITPLNGVIYGETCCIESITQAV</sequence>
<organism evidence="1">
    <name type="scientific">viral metagenome</name>
    <dbReference type="NCBI Taxonomy" id="1070528"/>
    <lineage>
        <taxon>unclassified sequences</taxon>
        <taxon>metagenomes</taxon>
        <taxon>organismal metagenomes</taxon>
    </lineage>
</organism>